<dbReference type="CDD" id="cd02222">
    <property type="entry name" value="cupin_TM1459-like"/>
    <property type="match status" value="1"/>
</dbReference>
<proteinExistence type="inferred from homology"/>
<dbReference type="PANTHER" id="PTHR42704">
    <property type="entry name" value="RIBULOSE BISPHOSPHATE CARBOXYLASE"/>
    <property type="match status" value="1"/>
</dbReference>
<feature type="domain" description="Ribulose bisphosphate carboxylase large subunit C-terminal" evidence="17">
    <location>
        <begin position="134"/>
        <end position="376"/>
    </location>
</feature>
<dbReference type="GO" id="GO:0009853">
    <property type="term" value="P:photorespiration"/>
    <property type="evidence" value="ECO:0007669"/>
    <property type="project" value="UniProtKB-KW"/>
</dbReference>
<dbReference type="CDD" id="cd08210">
    <property type="entry name" value="RLP_RrRLP"/>
    <property type="match status" value="1"/>
</dbReference>
<evidence type="ECO:0000256" key="3">
    <source>
        <dbReference type="ARBA" id="ARBA00012287"/>
    </source>
</evidence>
<keyword evidence="7" id="KW-0560">Oxidoreductase</keyword>
<evidence type="ECO:0000256" key="16">
    <source>
        <dbReference type="SAM" id="MobiDB-lite"/>
    </source>
</evidence>
<evidence type="ECO:0000256" key="4">
    <source>
        <dbReference type="ARBA" id="ARBA00017725"/>
    </source>
</evidence>
<evidence type="ECO:0000259" key="17">
    <source>
        <dbReference type="Pfam" id="PF00016"/>
    </source>
</evidence>
<dbReference type="GO" id="GO:0019253">
    <property type="term" value="P:reductive pentose-phosphate cycle"/>
    <property type="evidence" value="ECO:0007669"/>
    <property type="project" value="UniProtKB-KW"/>
</dbReference>
<keyword evidence="5" id="KW-0113">Calvin cycle</keyword>
<evidence type="ECO:0000313" key="20">
    <source>
        <dbReference type="Proteomes" id="UP000660262"/>
    </source>
</evidence>
<sequence>MVRTDGRFAVTYLLANCASLEDAQRRAKDIALEQTVELPAALVEDTWCGANVVGKVEGVKPKSDGLFLANISYDDDTAGDELTQLINVIFGNTSIYPGVQVTDVELSSRLHSLYPGPKFGIDGLRELCGAPNNAPLVMTALKPMGTSAADLAHMAYRLAVGGCDIIKDDHGLANQKYAPYEERVKLCSAAVARANAETGKKCIYAPCVNAPAHLVHSRAMFAKQQGAGALLVLPGICGFDAMRALAADSSLNLPILCHPAMLGLGLGGSSTPGCVHGFSHEVLFGILPRLCGADACIFPNYGGRFGFTKDECQAICDACWSTSRLAPTTKPCLPSPGGGMTLERIGEMREVFGNDLLLLIGGSLLGHDRDDVANGARYFMKCAGRGDDDQREEKGKEKATAPAPDDGDGNPRPAKAARPTRFTPLEGNHGKLFTCTDLTPTAGGELPTESRWMCGKEPVPTSAYKQDAKQTWSKINRTELIGMRGESTHFHVRYFEIAPGGHSTFEHHVHEHVVIPLSGKGEAQVLGRMWDMKVGDVCYVAPREIHQFRNPAENTESFGFLCIVNSNRDRPVTVDPNTKTVCG</sequence>
<evidence type="ECO:0000256" key="12">
    <source>
        <dbReference type="ARBA" id="ARBA00025664"/>
    </source>
</evidence>
<dbReference type="EC" id="4.1.1.39" evidence="3"/>
<dbReference type="Pfam" id="PF07883">
    <property type="entry name" value="Cupin_2"/>
    <property type="match status" value="1"/>
</dbReference>
<evidence type="ECO:0000313" key="19">
    <source>
        <dbReference type="EMBL" id="GHP05598.1"/>
    </source>
</evidence>
<evidence type="ECO:0000256" key="1">
    <source>
        <dbReference type="ARBA" id="ARBA00004474"/>
    </source>
</evidence>
<reference evidence="19" key="1">
    <citation type="submission" date="2020-10" db="EMBL/GenBank/DDBJ databases">
        <title>Unveiling of a novel bifunctional photoreceptor, Dualchrome1, isolated from a cosmopolitan green alga.</title>
        <authorList>
            <person name="Suzuki S."/>
            <person name="Kawachi M."/>
        </authorList>
    </citation>
    <scope>NUCLEOTIDE SEQUENCE</scope>
    <source>
        <strain evidence="19">NIES 2893</strain>
    </source>
</reference>
<dbReference type="InterPro" id="IPR013096">
    <property type="entry name" value="Cupin_2"/>
</dbReference>
<keyword evidence="8" id="KW-0503">Monooxygenase</keyword>
<dbReference type="AlphaFoldDB" id="A0A830HFM1"/>
<dbReference type="SFLD" id="SFLDS00014">
    <property type="entry name" value="RuBisCO"/>
    <property type="match status" value="1"/>
</dbReference>
<dbReference type="GO" id="GO:0000287">
    <property type="term" value="F:magnesium ion binding"/>
    <property type="evidence" value="ECO:0007669"/>
    <property type="project" value="InterPro"/>
</dbReference>
<dbReference type="OrthoDB" id="495650at2759"/>
<dbReference type="InterPro" id="IPR033966">
    <property type="entry name" value="RuBisCO"/>
</dbReference>
<name>A0A830HFM1_9CHLO</name>
<evidence type="ECO:0000256" key="11">
    <source>
        <dbReference type="ARBA" id="ARBA00023300"/>
    </source>
</evidence>
<dbReference type="InterPro" id="IPR014710">
    <property type="entry name" value="RmlC-like_jellyroll"/>
</dbReference>
<evidence type="ECO:0000256" key="6">
    <source>
        <dbReference type="ARBA" id="ARBA00022640"/>
    </source>
</evidence>
<dbReference type="SFLD" id="SFLDG00301">
    <property type="entry name" value="RuBisCO-like_proteins"/>
    <property type="match status" value="1"/>
</dbReference>
<evidence type="ECO:0000256" key="5">
    <source>
        <dbReference type="ARBA" id="ARBA00022567"/>
    </source>
</evidence>
<dbReference type="SUPFAM" id="SSF51182">
    <property type="entry name" value="RmlC-like cupins"/>
    <property type="match status" value="1"/>
</dbReference>
<dbReference type="InterPro" id="IPR000685">
    <property type="entry name" value="RuBisCO_lsu_C"/>
</dbReference>
<keyword evidence="20" id="KW-1185">Reference proteome</keyword>
<dbReference type="GO" id="GO:0009536">
    <property type="term" value="C:plastid"/>
    <property type="evidence" value="ECO:0007669"/>
    <property type="project" value="UniProtKB-SubCell"/>
</dbReference>
<keyword evidence="9" id="KW-0601">Photorespiration</keyword>
<comment type="catalytic activity">
    <reaction evidence="14">
        <text>D-ribulose 1,5-bisphosphate + O2 = 2-phosphoglycolate + (2R)-3-phosphoglycerate + 2 H(+)</text>
        <dbReference type="Rhea" id="RHEA:36631"/>
        <dbReference type="ChEBI" id="CHEBI:15378"/>
        <dbReference type="ChEBI" id="CHEBI:15379"/>
        <dbReference type="ChEBI" id="CHEBI:57870"/>
        <dbReference type="ChEBI" id="CHEBI:58033"/>
        <dbReference type="ChEBI" id="CHEBI:58272"/>
    </reaction>
</comment>
<keyword evidence="10" id="KW-0456">Lyase</keyword>
<dbReference type="Gene3D" id="3.30.70.150">
    <property type="entry name" value="RuBisCO large subunit, N-terminal domain"/>
    <property type="match status" value="1"/>
</dbReference>
<comment type="function">
    <text evidence="12">RuBisCO catalyzes two reactions: the carboxylation of D-ribulose 1,5-bisphosphate, the primary event in carbon dioxide fixation, as well as the oxidative fragmentation of the pentose substrate in the photorespiration process. Both reactions occur simultaneously and in competition at the same active site.</text>
</comment>
<comment type="subunit">
    <text evidence="13">Heterohexadecamer of 8 large chains and 8 small chains; disulfide-linked. The disulfide link is formed within the large subunit homodimers.</text>
</comment>
<evidence type="ECO:0000256" key="9">
    <source>
        <dbReference type="ARBA" id="ARBA00023238"/>
    </source>
</evidence>
<evidence type="ECO:0000256" key="13">
    <source>
        <dbReference type="ARBA" id="ARBA00025888"/>
    </source>
</evidence>
<dbReference type="Proteomes" id="UP000660262">
    <property type="component" value="Unassembled WGS sequence"/>
</dbReference>
<keyword evidence="11" id="KW-0120">Carbon dioxide fixation</keyword>
<dbReference type="SUPFAM" id="SSF54966">
    <property type="entry name" value="RuBisCO, large subunit, small (N-terminal) domain"/>
    <property type="match status" value="1"/>
</dbReference>
<feature type="domain" description="Cupin type-2" evidence="18">
    <location>
        <begin position="494"/>
        <end position="553"/>
    </location>
</feature>
<dbReference type="Pfam" id="PF00016">
    <property type="entry name" value="RuBisCO_large"/>
    <property type="match status" value="1"/>
</dbReference>
<protein>
    <recommendedName>
        <fullName evidence="4">Ribulose bisphosphate carboxylase large chain</fullName>
        <ecNumber evidence="3">4.1.1.39</ecNumber>
    </recommendedName>
</protein>
<feature type="region of interest" description="Disordered" evidence="16">
    <location>
        <begin position="386"/>
        <end position="429"/>
    </location>
</feature>
<organism evidence="19 20">
    <name type="scientific">Pycnococcus provasolii</name>
    <dbReference type="NCBI Taxonomy" id="41880"/>
    <lineage>
        <taxon>Eukaryota</taxon>
        <taxon>Viridiplantae</taxon>
        <taxon>Chlorophyta</taxon>
        <taxon>Pseudoscourfieldiophyceae</taxon>
        <taxon>Pseudoscourfieldiales</taxon>
        <taxon>Pycnococcaceae</taxon>
        <taxon>Pycnococcus</taxon>
    </lineage>
</organism>
<dbReference type="SUPFAM" id="SSF51649">
    <property type="entry name" value="RuBisCo, C-terminal domain"/>
    <property type="match status" value="1"/>
</dbReference>
<evidence type="ECO:0000256" key="14">
    <source>
        <dbReference type="ARBA" id="ARBA00048059"/>
    </source>
</evidence>
<accession>A0A830HFM1</accession>
<dbReference type="InterPro" id="IPR011051">
    <property type="entry name" value="RmlC_Cupin_sf"/>
</dbReference>
<comment type="catalytic activity">
    <reaction evidence="15">
        <text>2 (2R)-3-phosphoglycerate + 2 H(+) = D-ribulose 1,5-bisphosphate + CO2 + H2O</text>
        <dbReference type="Rhea" id="RHEA:23124"/>
        <dbReference type="ChEBI" id="CHEBI:15377"/>
        <dbReference type="ChEBI" id="CHEBI:15378"/>
        <dbReference type="ChEBI" id="CHEBI:16526"/>
        <dbReference type="ChEBI" id="CHEBI:57870"/>
        <dbReference type="ChEBI" id="CHEBI:58272"/>
        <dbReference type="EC" id="4.1.1.39"/>
    </reaction>
</comment>
<dbReference type="GO" id="GO:0016984">
    <property type="term" value="F:ribulose-bisphosphate carboxylase activity"/>
    <property type="evidence" value="ECO:0007669"/>
    <property type="project" value="UniProtKB-EC"/>
</dbReference>
<evidence type="ECO:0000256" key="2">
    <source>
        <dbReference type="ARBA" id="ARBA00006204"/>
    </source>
</evidence>
<comment type="subcellular location">
    <subcellularLocation>
        <location evidence="1">Plastid</location>
    </subcellularLocation>
</comment>
<evidence type="ECO:0000256" key="8">
    <source>
        <dbReference type="ARBA" id="ARBA00023033"/>
    </source>
</evidence>
<comment type="caution">
    <text evidence="19">The sequence shown here is derived from an EMBL/GenBank/DDBJ whole genome shotgun (WGS) entry which is preliminary data.</text>
</comment>
<dbReference type="EMBL" id="BNJQ01000010">
    <property type="protein sequence ID" value="GHP05598.1"/>
    <property type="molecule type" value="Genomic_DNA"/>
</dbReference>
<dbReference type="InterPro" id="IPR036376">
    <property type="entry name" value="RuBisCO_lsu_C_sf"/>
</dbReference>
<dbReference type="SFLD" id="SFLDF00158">
    <property type="entry name" value="5-methylthio-D-ribulose_1-phos"/>
    <property type="match status" value="1"/>
</dbReference>
<dbReference type="InterPro" id="IPR036422">
    <property type="entry name" value="RuBisCO_lsu_N_sf"/>
</dbReference>
<evidence type="ECO:0000256" key="7">
    <source>
        <dbReference type="ARBA" id="ARBA00023002"/>
    </source>
</evidence>
<dbReference type="GO" id="GO:0004497">
    <property type="term" value="F:monooxygenase activity"/>
    <property type="evidence" value="ECO:0007669"/>
    <property type="project" value="UniProtKB-KW"/>
</dbReference>
<feature type="compositionally biased region" description="Basic and acidic residues" evidence="16">
    <location>
        <begin position="386"/>
        <end position="399"/>
    </location>
</feature>
<dbReference type="Gene3D" id="3.20.20.110">
    <property type="entry name" value="Ribulose bisphosphate carboxylase, large subunit, C-terminal domain"/>
    <property type="match status" value="1"/>
</dbReference>
<dbReference type="Gene3D" id="2.60.120.10">
    <property type="entry name" value="Jelly Rolls"/>
    <property type="match status" value="1"/>
</dbReference>
<comment type="similarity">
    <text evidence="2">Belongs to the RuBisCO large chain family. Type I subfamily.</text>
</comment>
<evidence type="ECO:0000259" key="18">
    <source>
        <dbReference type="Pfam" id="PF07883"/>
    </source>
</evidence>
<evidence type="ECO:0000256" key="15">
    <source>
        <dbReference type="ARBA" id="ARBA00049469"/>
    </source>
</evidence>
<keyword evidence="6" id="KW-0934">Plastid</keyword>
<dbReference type="PANTHER" id="PTHR42704:SF17">
    <property type="entry name" value="RIBULOSE BISPHOSPHATE CARBOXYLASE LARGE CHAIN"/>
    <property type="match status" value="1"/>
</dbReference>
<evidence type="ECO:0000256" key="10">
    <source>
        <dbReference type="ARBA" id="ARBA00023239"/>
    </source>
</evidence>
<gene>
    <name evidence="19" type="ORF">PPROV_000434800</name>
</gene>